<dbReference type="Proteomes" id="UP001497602">
    <property type="component" value="Unassembled WGS sequence"/>
</dbReference>
<name>A0ABM9PIV3_9FLAO</name>
<keyword evidence="3" id="KW-1185">Reference proteome</keyword>
<sequence length="120" mass="13898">MIAPVNINTKDSIVSLSMGIYDIYVVGGWYVNLGKFHLKLNKTTGNEVIRPKEVTLKIHSYFKKSRTKKIFSFEINKGGKYKIEFDGQESLILKKQGFIFGYLFGKQIDFKQIEILIERN</sequence>
<accession>A0ABM9PIV3</accession>
<dbReference type="EMBL" id="CAXJRC010000007">
    <property type="protein sequence ID" value="CAL2105554.1"/>
    <property type="molecule type" value="Genomic_DNA"/>
</dbReference>
<gene>
    <name evidence="2" type="ORF">T190115A13A_160087</name>
</gene>
<protein>
    <submittedName>
        <fullName evidence="2">Uncharacterized protein</fullName>
    </submittedName>
</protein>
<feature type="transmembrane region" description="Helical" evidence="1">
    <location>
        <begin position="12"/>
        <end position="33"/>
    </location>
</feature>
<proteinExistence type="predicted"/>
<evidence type="ECO:0000313" key="2">
    <source>
        <dbReference type="EMBL" id="CAL2105554.1"/>
    </source>
</evidence>
<keyword evidence="1" id="KW-0812">Transmembrane</keyword>
<evidence type="ECO:0000256" key="1">
    <source>
        <dbReference type="SAM" id="Phobius"/>
    </source>
</evidence>
<comment type="caution">
    <text evidence="2">The sequence shown here is derived from an EMBL/GenBank/DDBJ whole genome shotgun (WGS) entry which is preliminary data.</text>
</comment>
<keyword evidence="1" id="KW-0472">Membrane</keyword>
<dbReference type="RefSeq" id="WP_348737374.1">
    <property type="nucleotide sequence ID" value="NZ_CAXJRC010000007.1"/>
</dbReference>
<organism evidence="2 3">
    <name type="scientific">Tenacibaculum vairaonense</name>
    <dbReference type="NCBI Taxonomy" id="3137860"/>
    <lineage>
        <taxon>Bacteria</taxon>
        <taxon>Pseudomonadati</taxon>
        <taxon>Bacteroidota</taxon>
        <taxon>Flavobacteriia</taxon>
        <taxon>Flavobacteriales</taxon>
        <taxon>Flavobacteriaceae</taxon>
        <taxon>Tenacibaculum</taxon>
    </lineage>
</organism>
<evidence type="ECO:0000313" key="3">
    <source>
        <dbReference type="Proteomes" id="UP001497602"/>
    </source>
</evidence>
<keyword evidence="1" id="KW-1133">Transmembrane helix</keyword>
<reference evidence="2 3" key="1">
    <citation type="submission" date="2024-05" db="EMBL/GenBank/DDBJ databases">
        <authorList>
            <person name="Duchaud E."/>
        </authorList>
    </citation>
    <scope>NUCLEOTIDE SEQUENCE [LARGE SCALE GENOMIC DNA]</scope>
    <source>
        <strain evidence="2">Ena-SAMPLE-TAB-13-05-2024-13:56:06:370-140305</strain>
    </source>
</reference>